<protein>
    <recommendedName>
        <fullName evidence="2">SWIM-type domain-containing protein</fullName>
    </recommendedName>
</protein>
<dbReference type="GO" id="GO:0008270">
    <property type="term" value="F:zinc ion binding"/>
    <property type="evidence" value="ECO:0007669"/>
    <property type="project" value="UniProtKB-KW"/>
</dbReference>
<evidence type="ECO:0000259" key="2">
    <source>
        <dbReference type="PROSITE" id="PS50966"/>
    </source>
</evidence>
<dbReference type="EMBL" id="JAQGDS010000003">
    <property type="protein sequence ID" value="KAJ6262374.1"/>
    <property type="molecule type" value="Genomic_DNA"/>
</dbReference>
<evidence type="ECO:0000313" key="4">
    <source>
        <dbReference type="Proteomes" id="UP001221413"/>
    </source>
</evidence>
<keyword evidence="1" id="KW-0862">Zinc</keyword>
<keyword evidence="1" id="KW-0863">Zinc-finger</keyword>
<keyword evidence="4" id="KW-1185">Reference proteome</keyword>
<name>A0AAD6NL12_DREDA</name>
<proteinExistence type="predicted"/>
<organism evidence="3 4">
    <name type="scientific">Drechslerella dactyloides</name>
    <name type="common">Nematode-trapping fungus</name>
    <name type="synonym">Arthrobotrys dactyloides</name>
    <dbReference type="NCBI Taxonomy" id="74499"/>
    <lineage>
        <taxon>Eukaryota</taxon>
        <taxon>Fungi</taxon>
        <taxon>Dikarya</taxon>
        <taxon>Ascomycota</taxon>
        <taxon>Pezizomycotina</taxon>
        <taxon>Orbiliomycetes</taxon>
        <taxon>Orbiliales</taxon>
        <taxon>Orbiliaceae</taxon>
        <taxon>Drechslerella</taxon>
    </lineage>
</organism>
<comment type="caution">
    <text evidence="3">The sequence shown here is derived from an EMBL/GenBank/DDBJ whole genome shotgun (WGS) entry which is preliminary data.</text>
</comment>
<dbReference type="AlphaFoldDB" id="A0AAD6NL12"/>
<dbReference type="InterPro" id="IPR007527">
    <property type="entry name" value="Znf_SWIM"/>
</dbReference>
<sequence length="416" mass="48082">MASPPSRRPRQGSPIKYLEGRAARYNSENLTREQWRWARTGIAESDYYVNCEEGDHLTFNLVPHDTRVELSKVKVSIGSEGSRFEYPTCTCIDFRETNQACHHIFWLLDNVLTYHDLGLRTEDGSIPLRRDGHCFRSYTEPYRHIKSVGLARIADSKGWSFSGPNQWSINAQAQDIIRHFDHPLTTSSSLYSDEYLSSSPALSGAIYRLAIAKPQFLADLRQEASVDNCTKSYLKDLERRADNAFKRWINYTKRGHPRLDYRDDDTHSSGGRAPNVVWIAGELREIVYQIEVALYQRVPVSADNQRRAFKLLMQMFEEVMNMDVNTTDYRYRPGGIPVYEESEMEGNLYTRLIRHYSRGNKNFAISAMRRIAGAGINSLEKLEGYRQTIYETASREYAEEFDALCREIQEAAGYRR</sequence>
<keyword evidence="1" id="KW-0479">Metal-binding</keyword>
<dbReference type="Proteomes" id="UP001221413">
    <property type="component" value="Unassembled WGS sequence"/>
</dbReference>
<gene>
    <name evidence="3" type="ORF">Dda_3182</name>
</gene>
<reference evidence="3" key="1">
    <citation type="submission" date="2023-01" db="EMBL/GenBank/DDBJ databases">
        <title>The chitinases involved in constricting ring structure development in the nematode-trapping fungus Drechslerella dactyloides.</title>
        <authorList>
            <person name="Wang R."/>
            <person name="Zhang L."/>
            <person name="Tang P."/>
            <person name="Li S."/>
            <person name="Liang L."/>
        </authorList>
    </citation>
    <scope>NUCLEOTIDE SEQUENCE</scope>
    <source>
        <strain evidence="3">YMF1.00031</strain>
    </source>
</reference>
<evidence type="ECO:0000256" key="1">
    <source>
        <dbReference type="PROSITE-ProRule" id="PRU00325"/>
    </source>
</evidence>
<evidence type="ECO:0000313" key="3">
    <source>
        <dbReference type="EMBL" id="KAJ6262374.1"/>
    </source>
</evidence>
<accession>A0AAD6NL12</accession>
<feature type="domain" description="SWIM-type" evidence="2">
    <location>
        <begin position="73"/>
        <end position="112"/>
    </location>
</feature>
<dbReference type="PROSITE" id="PS50966">
    <property type="entry name" value="ZF_SWIM"/>
    <property type="match status" value="1"/>
</dbReference>